<comment type="caution">
    <text evidence="2">The sequence shown here is derived from an EMBL/GenBank/DDBJ whole genome shotgun (WGS) entry which is preliminary data.</text>
</comment>
<organism evidence="2 3">
    <name type="scientific">Alienimonas chondri</name>
    <dbReference type="NCBI Taxonomy" id="2681879"/>
    <lineage>
        <taxon>Bacteria</taxon>
        <taxon>Pseudomonadati</taxon>
        <taxon>Planctomycetota</taxon>
        <taxon>Planctomycetia</taxon>
        <taxon>Planctomycetales</taxon>
        <taxon>Planctomycetaceae</taxon>
        <taxon>Alienimonas</taxon>
    </lineage>
</organism>
<evidence type="ECO:0000256" key="1">
    <source>
        <dbReference type="SAM" id="MobiDB-lite"/>
    </source>
</evidence>
<gene>
    <name evidence="2" type="ORF">LzC2_02610</name>
</gene>
<sequence>MCRGGGPAGRPSVPAMDTIPRRIRLLPASALAPPAEREVPAPIRSPAPAVPSRFVPPLSLVAFLGTVLTATLSAGCGGDDDPIAVYTVPTVEPGSPAAAPVTPPFAGGAPPFAGGMTGVQTPDEPQRLLGAIYAGQVKDGALWYFKLSGPVADVAAAEEGFRAWLTSASFDGAEPTWTVPDGWTERPGSGMRTATLIAPGGAEATLIQLGVSGDLEERIDADLERWRGQVGATGEAGDVEEVPLSGDGTALLLDVSTPPQSAQAGANTGAGMGGGEAPAGPVASAVPFEYDLPEGWLVAPTPAMSRMAIATGTEDDAALVTITRFPAGAMTIEQVAGIWRGQAKTAAWEPADDAAPIDVGGADAVRVELPPEEAGGPTVLGAALTRGEALWLFKLTGDEPAVAAETPAFETFLAGLRFPEATADSSAETSPDSSPKANDDE</sequence>
<name>A0ABX1VAZ5_9PLAN</name>
<evidence type="ECO:0000313" key="2">
    <source>
        <dbReference type="EMBL" id="NNJ24211.1"/>
    </source>
</evidence>
<accession>A0ABX1VAZ5</accession>
<feature type="region of interest" description="Disordered" evidence="1">
    <location>
        <begin position="420"/>
        <end position="441"/>
    </location>
</feature>
<feature type="compositionally biased region" description="Polar residues" evidence="1">
    <location>
        <begin position="423"/>
        <end position="441"/>
    </location>
</feature>
<dbReference type="Proteomes" id="UP000609651">
    <property type="component" value="Unassembled WGS sequence"/>
</dbReference>
<evidence type="ECO:0000313" key="3">
    <source>
        <dbReference type="Proteomes" id="UP000609651"/>
    </source>
</evidence>
<proteinExistence type="predicted"/>
<dbReference type="EMBL" id="WTPX01000004">
    <property type="protein sequence ID" value="NNJ24211.1"/>
    <property type="molecule type" value="Genomic_DNA"/>
</dbReference>
<keyword evidence="3" id="KW-1185">Reference proteome</keyword>
<reference evidence="2 3" key="1">
    <citation type="journal article" date="2020" name="Syst. Appl. Microbiol.">
        <title>Alienimonas chondri sp. nov., a novel planctomycete isolated from the biofilm of the red alga Chondrus crispus.</title>
        <authorList>
            <person name="Vitorino I."/>
            <person name="Albuquerque L."/>
            <person name="Wiegand S."/>
            <person name="Kallscheuer N."/>
            <person name="da Costa M.S."/>
            <person name="Lobo-da-Cunha A."/>
            <person name="Jogler C."/>
            <person name="Lage O.M."/>
        </authorList>
    </citation>
    <scope>NUCLEOTIDE SEQUENCE [LARGE SCALE GENOMIC DNA]</scope>
    <source>
        <strain evidence="2 3">LzC2</strain>
    </source>
</reference>
<protein>
    <submittedName>
        <fullName evidence="2">Uncharacterized protein</fullName>
    </submittedName>
</protein>